<sequence>MISYCVREKYVYLRSRTPLVINSNYYCMDHSYFKPTHRQPPLFPPPPKVPRAAAVLNLLLNAKRRIDWELLPPLVPKKGCDEIVHYPASQSKHVMVNSLGYLYAMEVYDSKGQILCARELEKLLSWILEDSRKNLENEGREDPSTGVSALTRLDRDAWADLRHQHFRKGRNRDSMDLIDRAVLMVRRFPRSSSRAFPEAAQGLSPKQLKGFPRSSSKAFPEAAQGLSPKQLKGFPRSSSRAFPEAAQGLSPKQLKGFPRSRSRAFPEADQGCERRGLTLSAESPSTLTDRGKFLLHGDGLSHWFDKSVNVVVFANANCGMNVEHSFADAPAMGHMWELAMTSEALDKVYSTDGFCMPERHTFRQAAYRSPRKLEWEVPDDLAQVIRETRATAITTNADLDLMIYDHHEWGKGDMKKCKVSPDAFIQMAIQLSFFKERRKFCLVYEASMTRLYLNGRTETVRSCTNESTAFVRSMVDPSVSKEERLRLLRVAADRHTEQYRNAMNGRGVDRHLFALYIVCRGLGQKSDFLEHVLFYPWTLSTSQQPQQQETDGPVAEEHMDIFKGMVSEDMDIFKGMVSEDMDIFKGMVSEDMDIFKGMVSEDMDIIKGMVSEDMDIIKGMVSEDMDGMVSEDMDIFKGMVSEDMDIIKGMVSEDMDIFKGMVSEDMDIFKEMVSEDMDIFKGMVSEDMDIFKGMVSEDMDIFKGMVSDQHCFSKLLPSPGGGFGPVSDDGYGISYMLPTNDQVFFHVSSKHSCPLTSSSRFMRLICESMEEMRELILPSQLPSSNGVIFANGTSATIKKANSLSCDSLTNSCARRRGFKTPQVMSDKDERDFPGFFSGEPGRVSGESDSEDKHGHGVGVLIGRRKDKKDKARGYAALGDASSGEENAGDGRSPAKSKKPSKSAFKFSSKRGKDKAKEEGARGGSPTGGGAAGGAQGESGGSGGKGEKTKEKDHHHLKEKDGKGKEGKDKGKEKGKDKESYHKEKVKEKDKEKEKSKEKEKGKDKEKDKQKEKDKEQKLKEKDMKEKDKGKEKEKEGRSLREKEREGRSVKEKEKEGKSVKEKMVVAEKDNREKAPVVVKLSAKEAKEKFGAVDAWKDGSGSDSYGSSSKDGLGPKKDKKFRRSSKDDTESTEYEQPIFGVPLYLAVERYRCHDGIDLPVIVRECIDFIEEKGLTLEGIYRISGVKSRTQALRTAYNHRERVDIREQDPHTVASLLKLFLRELPDPILTSELLPKFEEFSSLKDERQRNLSIRELIEMLPSRNRLLLGWILVHASHIIAKEAQNKMSLQNVTLVFAPTLNLSARLLNVLLTGTPSHFFSDLTLKKYVPPLSPGSQFPTDVTEIEEEIRKQESLLNQLHAELNAGRVNRRKEEQLWEVQRILTQLKRQVRLSLKSLTSVGTDGTQQTHSQSPLPSHRESQPEDEFRMDLSLQEKRTSLASPRESLSQQSLPSDNGAREDDKPQEAEVINAPNGKTNAGDPKEEPSDKEGTISHTNGLSPQEEAALLLLQEAELSRLVHALHETVEQEREALRQCLIQRHQNGSALPSDQALELTANELMNWRPLIAALAAQLEALTLQRNQLLDEIAREQTEIAKMKAFHKFQQLKSELGICMSSA</sequence>
<dbReference type="Gene3D" id="3.30.559.10">
    <property type="entry name" value="Chloramphenicol acetyltransferase-like domain"/>
    <property type="match status" value="2"/>
</dbReference>
<feature type="coiled-coil region" evidence="4">
    <location>
        <begin position="1339"/>
        <end position="1386"/>
    </location>
</feature>
<evidence type="ECO:0000313" key="6">
    <source>
        <dbReference type="EMBL" id="CAD7223773.1"/>
    </source>
</evidence>
<dbReference type="InterPro" id="IPR000198">
    <property type="entry name" value="RhoGAP_dom"/>
</dbReference>
<feature type="compositionally biased region" description="Basic and acidic residues" evidence="5">
    <location>
        <begin position="1453"/>
        <end position="1462"/>
    </location>
</feature>
<proteinExistence type="inferred from homology"/>
<dbReference type="PROSITE" id="PS50238">
    <property type="entry name" value="RHOGAP"/>
    <property type="match status" value="1"/>
</dbReference>
<protein>
    <submittedName>
        <fullName evidence="6">Uncharacterized protein</fullName>
    </submittedName>
</protein>
<comment type="similarity">
    <text evidence="1">Belongs to the carnitine/choline acetyltransferase family.</text>
</comment>
<dbReference type="EMBL" id="OB660252">
    <property type="protein sequence ID" value="CAD7223773.1"/>
    <property type="molecule type" value="Genomic_DNA"/>
</dbReference>
<dbReference type="InterPro" id="IPR042231">
    <property type="entry name" value="Cho/carn_acyl_trans_2"/>
</dbReference>
<reference evidence="6" key="1">
    <citation type="submission" date="2020-11" db="EMBL/GenBank/DDBJ databases">
        <authorList>
            <person name="Tran Van P."/>
        </authorList>
    </citation>
    <scope>NUCLEOTIDE SEQUENCE</scope>
</reference>
<evidence type="ECO:0000256" key="5">
    <source>
        <dbReference type="SAM" id="MobiDB-lite"/>
    </source>
</evidence>
<feature type="coiled-coil region" evidence="4">
    <location>
        <begin position="1563"/>
        <end position="1590"/>
    </location>
</feature>
<dbReference type="SUPFAM" id="SSF52777">
    <property type="entry name" value="CoA-dependent acyltransferases"/>
    <property type="match status" value="4"/>
</dbReference>
<feature type="compositionally biased region" description="Gly residues" evidence="5">
    <location>
        <begin position="921"/>
        <end position="943"/>
    </location>
</feature>
<name>A0A7R8W2T4_9CRUS</name>
<dbReference type="PANTHER" id="PTHR22589:SF112">
    <property type="entry name" value="CHOLINE_CARNITINE ACYLTRANSFERASE DOMAIN-CONTAINING PROTEIN"/>
    <property type="match status" value="1"/>
</dbReference>
<dbReference type="GO" id="GO:0005739">
    <property type="term" value="C:mitochondrion"/>
    <property type="evidence" value="ECO:0007669"/>
    <property type="project" value="TreeGrafter"/>
</dbReference>
<dbReference type="PANTHER" id="PTHR22589">
    <property type="entry name" value="CARNITINE O-ACYLTRANSFERASE"/>
    <property type="match status" value="1"/>
</dbReference>
<evidence type="ECO:0000256" key="3">
    <source>
        <dbReference type="ARBA" id="ARBA00023315"/>
    </source>
</evidence>
<dbReference type="InterPro" id="IPR023213">
    <property type="entry name" value="CAT-like_dom_sf"/>
</dbReference>
<dbReference type="GO" id="GO:0009437">
    <property type="term" value="P:carnitine metabolic process"/>
    <property type="evidence" value="ECO:0007669"/>
    <property type="project" value="TreeGrafter"/>
</dbReference>
<feature type="compositionally biased region" description="Low complexity" evidence="5">
    <location>
        <begin position="1097"/>
        <end position="1111"/>
    </location>
</feature>
<dbReference type="SUPFAM" id="SSF48350">
    <property type="entry name" value="GTPase activation domain, GAP"/>
    <property type="match status" value="1"/>
</dbReference>
<gene>
    <name evidence="6" type="ORF">CTOB1V02_LOCUS1752</name>
</gene>
<dbReference type="Gene3D" id="3.30.559.70">
    <property type="entry name" value="Choline/Carnitine o-acyltransferase, domain 2"/>
    <property type="match status" value="2"/>
</dbReference>
<dbReference type="Gene3D" id="1.20.58.90">
    <property type="match status" value="1"/>
</dbReference>
<dbReference type="SMART" id="SM00324">
    <property type="entry name" value="RhoGAP"/>
    <property type="match status" value="1"/>
</dbReference>
<dbReference type="GO" id="GO:0006631">
    <property type="term" value="P:fatty acid metabolic process"/>
    <property type="evidence" value="ECO:0007669"/>
    <property type="project" value="TreeGrafter"/>
</dbReference>
<evidence type="ECO:0000256" key="1">
    <source>
        <dbReference type="ARBA" id="ARBA00005232"/>
    </source>
</evidence>
<feature type="compositionally biased region" description="Polar residues" evidence="5">
    <location>
        <begin position="1395"/>
        <end position="1411"/>
    </location>
</feature>
<feature type="compositionally biased region" description="Basic and acidic residues" evidence="5">
    <location>
        <begin position="944"/>
        <end position="1071"/>
    </location>
</feature>
<evidence type="ECO:0000256" key="4">
    <source>
        <dbReference type="SAM" id="Coils"/>
    </source>
</evidence>
<dbReference type="InterPro" id="IPR000542">
    <property type="entry name" value="Carn_acyl_trans"/>
</dbReference>
<feature type="region of interest" description="Disordered" evidence="5">
    <location>
        <begin position="819"/>
        <end position="1071"/>
    </location>
</feature>
<dbReference type="Pfam" id="PF00755">
    <property type="entry name" value="Carn_acyltransf"/>
    <property type="match status" value="3"/>
</dbReference>
<dbReference type="GO" id="GO:0004095">
    <property type="term" value="F:carnitine O-palmitoyltransferase activity"/>
    <property type="evidence" value="ECO:0007669"/>
    <property type="project" value="TreeGrafter"/>
</dbReference>
<dbReference type="OrthoDB" id="10033734at2759"/>
<dbReference type="Pfam" id="PF20924">
    <property type="entry name" value="RLIP76_Ral-bd"/>
    <property type="match status" value="1"/>
</dbReference>
<feature type="compositionally biased region" description="Polar residues" evidence="5">
    <location>
        <begin position="1435"/>
        <end position="1450"/>
    </location>
</feature>
<evidence type="ECO:0000256" key="2">
    <source>
        <dbReference type="ARBA" id="ARBA00022679"/>
    </source>
</evidence>
<feature type="region of interest" description="Disordered" evidence="5">
    <location>
        <begin position="1096"/>
        <end position="1132"/>
    </location>
</feature>
<dbReference type="Pfam" id="PF00620">
    <property type="entry name" value="RhoGAP"/>
    <property type="match status" value="1"/>
</dbReference>
<organism evidence="6">
    <name type="scientific">Cyprideis torosa</name>
    <dbReference type="NCBI Taxonomy" id="163714"/>
    <lineage>
        <taxon>Eukaryota</taxon>
        <taxon>Metazoa</taxon>
        <taxon>Ecdysozoa</taxon>
        <taxon>Arthropoda</taxon>
        <taxon>Crustacea</taxon>
        <taxon>Oligostraca</taxon>
        <taxon>Ostracoda</taxon>
        <taxon>Podocopa</taxon>
        <taxon>Podocopida</taxon>
        <taxon>Cytherocopina</taxon>
        <taxon>Cytheroidea</taxon>
        <taxon>Cytherideidae</taxon>
        <taxon>Cyprideis</taxon>
    </lineage>
</organism>
<dbReference type="InterPro" id="IPR049041">
    <property type="entry name" value="RalBP1-like_Ral-bd"/>
</dbReference>
<keyword evidence="3" id="KW-0012">Acyltransferase</keyword>
<dbReference type="InterPro" id="IPR039551">
    <property type="entry name" value="Cho/carn_acyl_trans"/>
</dbReference>
<feature type="compositionally biased region" description="Basic and acidic residues" evidence="5">
    <location>
        <begin position="1413"/>
        <end position="1434"/>
    </location>
</feature>
<feature type="region of interest" description="Disordered" evidence="5">
    <location>
        <begin position="194"/>
        <end position="273"/>
    </location>
</feature>
<dbReference type="GO" id="GO:0007165">
    <property type="term" value="P:signal transduction"/>
    <property type="evidence" value="ECO:0007669"/>
    <property type="project" value="InterPro"/>
</dbReference>
<accession>A0A7R8W2T4</accession>
<keyword evidence="2" id="KW-0808">Transferase</keyword>
<keyword evidence="4" id="KW-0175">Coiled coil</keyword>
<dbReference type="Gene3D" id="1.10.555.10">
    <property type="entry name" value="Rho GTPase activation protein"/>
    <property type="match status" value="1"/>
</dbReference>
<feature type="compositionally biased region" description="Basic and acidic residues" evidence="5">
    <location>
        <begin position="1477"/>
        <end position="1488"/>
    </location>
</feature>
<feature type="region of interest" description="Disordered" evidence="5">
    <location>
        <begin position="1395"/>
        <end position="1493"/>
    </location>
</feature>
<dbReference type="InterPro" id="IPR008936">
    <property type="entry name" value="Rho_GTPase_activation_prot"/>
</dbReference>